<evidence type="ECO:0000313" key="10">
    <source>
        <dbReference type="EMBL" id="MBA0087233.1"/>
    </source>
</evidence>
<gene>
    <name evidence="10" type="ORF">HRJ53_19795</name>
</gene>
<dbReference type="GO" id="GO:0005886">
    <property type="term" value="C:plasma membrane"/>
    <property type="evidence" value="ECO:0007669"/>
    <property type="project" value="UniProtKB-SubCell"/>
</dbReference>
<organism evidence="10 11">
    <name type="scientific">Candidatus Acidiferrum panamense</name>
    <dbReference type="NCBI Taxonomy" id="2741543"/>
    <lineage>
        <taxon>Bacteria</taxon>
        <taxon>Pseudomonadati</taxon>
        <taxon>Acidobacteriota</taxon>
        <taxon>Terriglobia</taxon>
        <taxon>Candidatus Acidiferrales</taxon>
        <taxon>Candidatus Acidiferrum</taxon>
    </lineage>
</organism>
<feature type="transmembrane region" description="Helical" evidence="7">
    <location>
        <begin position="473"/>
        <end position="492"/>
    </location>
</feature>
<dbReference type="Pfam" id="PF02687">
    <property type="entry name" value="FtsX"/>
    <property type="match status" value="1"/>
</dbReference>
<evidence type="ECO:0000256" key="7">
    <source>
        <dbReference type="SAM" id="Phobius"/>
    </source>
</evidence>
<evidence type="ECO:0000256" key="6">
    <source>
        <dbReference type="ARBA" id="ARBA00038076"/>
    </source>
</evidence>
<protein>
    <submittedName>
        <fullName evidence="10">ABC transporter permease</fullName>
    </submittedName>
</protein>
<feature type="transmembrane region" description="Helical" evidence="7">
    <location>
        <begin position="71"/>
        <end position="95"/>
    </location>
</feature>
<keyword evidence="3 7" id="KW-0812">Transmembrane</keyword>
<evidence type="ECO:0000259" key="9">
    <source>
        <dbReference type="Pfam" id="PF12704"/>
    </source>
</evidence>
<evidence type="ECO:0000259" key="8">
    <source>
        <dbReference type="Pfam" id="PF02687"/>
    </source>
</evidence>
<reference evidence="10" key="1">
    <citation type="submission" date="2020-06" db="EMBL/GenBank/DDBJ databases">
        <title>Legume-microbial interactions unlock mineral nutrients during tropical forest succession.</title>
        <authorList>
            <person name="Epihov D.Z."/>
        </authorList>
    </citation>
    <scope>NUCLEOTIDE SEQUENCE [LARGE SCALE GENOMIC DNA]</scope>
    <source>
        <strain evidence="10">Pan2503</strain>
    </source>
</reference>
<evidence type="ECO:0000313" key="11">
    <source>
        <dbReference type="Proteomes" id="UP000567293"/>
    </source>
</evidence>
<dbReference type="InterPro" id="IPR003838">
    <property type="entry name" value="ABC3_permease_C"/>
</dbReference>
<feature type="transmembrane region" description="Helical" evidence="7">
    <location>
        <begin position="415"/>
        <end position="438"/>
    </location>
</feature>
<keyword evidence="4 7" id="KW-1133">Transmembrane helix</keyword>
<keyword evidence="11" id="KW-1185">Reference proteome</keyword>
<keyword evidence="2" id="KW-1003">Cell membrane</keyword>
<evidence type="ECO:0000256" key="1">
    <source>
        <dbReference type="ARBA" id="ARBA00004651"/>
    </source>
</evidence>
<evidence type="ECO:0000256" key="2">
    <source>
        <dbReference type="ARBA" id="ARBA00022475"/>
    </source>
</evidence>
<comment type="caution">
    <text evidence="10">The sequence shown here is derived from an EMBL/GenBank/DDBJ whole genome shotgun (WGS) entry which is preliminary data.</text>
</comment>
<dbReference type="PANTHER" id="PTHR30572">
    <property type="entry name" value="MEMBRANE COMPONENT OF TRANSPORTER-RELATED"/>
    <property type="match status" value="1"/>
</dbReference>
<feature type="transmembrane region" description="Helical" evidence="7">
    <location>
        <begin position="326"/>
        <end position="349"/>
    </location>
</feature>
<comment type="subcellular location">
    <subcellularLocation>
        <location evidence="1">Cell membrane</location>
        <topology evidence="1">Multi-pass membrane protein</topology>
    </subcellularLocation>
</comment>
<feature type="domain" description="ABC3 transporter permease C-terminal" evidence="8">
    <location>
        <begin position="332"/>
        <end position="445"/>
    </location>
</feature>
<dbReference type="AlphaFoldDB" id="A0A7V8NTN1"/>
<feature type="domain" description="MacB-like periplasmic core" evidence="9">
    <location>
        <begin position="70"/>
        <end position="288"/>
    </location>
</feature>
<sequence length="566" mass="61597">MESHLQLHIEDNLRAGMPPEAARRDALLKLGGFEQTKENCRDRRGIPVLEALLQDLRFGVRMLIKNPGSTAAVIIALALGIGASTAMFTVVRSVLLRPLPFKDQHRLIRLYEHSTDDKFPYNQVAGGVFKAWKNESHGFSDLAIVSPDAEYNLSGQSGQLPEKVRAAECSWSLFPTLGVEPALGRSFAPSDDQPSANGTVVLSWALWKRRFGGDFSILNQKIRLDAKSYAVIGIMPPWFTYPEQRVQLWTPVYHEESAKDMEVLDSHDFIAVGRLRPGVTEAQATAELSVIVRRLHDQHLDDPFVSKAANSLPLLSDVVGDIKTSLYVLLAATLCVLLIACLNVASLLVARGAARRKELAIRSALGGSRWRLRSEHLVESLLLSAAGGGLGLVLAYAALQWFVATRRDISRIEAIHVDAIVAAFVLGLILGSALVAGITSSVRISDDQVLSALQESSRSHSAGLERVRLRKSLLATEVGLTVMLLIGAGLLLKSYGQLRSSNVGCVTDNVLTMRFSLPEARYAEPSQRVGFFEGLLERARALPGIQSAALVRAVPGQGYAGDSGFW</sequence>
<name>A0A7V8NTN1_9BACT</name>
<dbReference type="PANTHER" id="PTHR30572:SF4">
    <property type="entry name" value="ABC TRANSPORTER PERMEASE YTRF"/>
    <property type="match status" value="1"/>
</dbReference>
<dbReference type="InterPro" id="IPR025857">
    <property type="entry name" value="MacB_PCD"/>
</dbReference>
<feature type="transmembrane region" description="Helical" evidence="7">
    <location>
        <begin position="381"/>
        <end position="403"/>
    </location>
</feature>
<dbReference type="InterPro" id="IPR050250">
    <property type="entry name" value="Macrolide_Exporter_MacB"/>
</dbReference>
<evidence type="ECO:0000256" key="4">
    <source>
        <dbReference type="ARBA" id="ARBA00022989"/>
    </source>
</evidence>
<accession>A0A7V8NTN1</accession>
<dbReference type="Proteomes" id="UP000567293">
    <property type="component" value="Unassembled WGS sequence"/>
</dbReference>
<dbReference type="NCBIfam" id="NF038403">
    <property type="entry name" value="perm_prefix_1"/>
    <property type="match status" value="1"/>
</dbReference>
<comment type="similarity">
    <text evidence="6">Belongs to the ABC-4 integral membrane protein family.</text>
</comment>
<feature type="non-terminal residue" evidence="10">
    <location>
        <position position="566"/>
    </location>
</feature>
<keyword evidence="5 7" id="KW-0472">Membrane</keyword>
<evidence type="ECO:0000256" key="3">
    <source>
        <dbReference type="ARBA" id="ARBA00022692"/>
    </source>
</evidence>
<dbReference type="GO" id="GO:0022857">
    <property type="term" value="F:transmembrane transporter activity"/>
    <property type="evidence" value="ECO:0007669"/>
    <property type="project" value="TreeGrafter"/>
</dbReference>
<dbReference type="EMBL" id="JACDQQ010001895">
    <property type="protein sequence ID" value="MBA0087233.1"/>
    <property type="molecule type" value="Genomic_DNA"/>
</dbReference>
<evidence type="ECO:0000256" key="5">
    <source>
        <dbReference type="ARBA" id="ARBA00023136"/>
    </source>
</evidence>
<dbReference type="InterPro" id="IPR047928">
    <property type="entry name" value="Perm_prefix_1"/>
</dbReference>
<dbReference type="Pfam" id="PF12704">
    <property type="entry name" value="MacB_PCD"/>
    <property type="match status" value="1"/>
</dbReference>
<proteinExistence type="inferred from homology"/>